<protein>
    <submittedName>
        <fullName evidence="5">Glycosyl hydrolase family 18</fullName>
    </submittedName>
</protein>
<dbReference type="Gene3D" id="1.10.287.470">
    <property type="entry name" value="Helix hairpin bin"/>
    <property type="match status" value="1"/>
</dbReference>
<dbReference type="InterPro" id="IPR050465">
    <property type="entry name" value="UPF0194_transport"/>
</dbReference>
<dbReference type="Gene3D" id="2.40.50.100">
    <property type="match status" value="2"/>
</dbReference>
<dbReference type="Pfam" id="PF25973">
    <property type="entry name" value="BSH_CzcB"/>
    <property type="match status" value="1"/>
</dbReference>
<comment type="caution">
    <text evidence="5">The sequence shown here is derived from an EMBL/GenBank/DDBJ whole genome shotgun (WGS) entry which is preliminary data.</text>
</comment>
<dbReference type="PANTHER" id="PTHR32347">
    <property type="entry name" value="EFFLUX SYSTEM COMPONENT YKNX-RELATED"/>
    <property type="match status" value="1"/>
</dbReference>
<dbReference type="SUPFAM" id="SSF111369">
    <property type="entry name" value="HlyD-like secretion proteins"/>
    <property type="match status" value="1"/>
</dbReference>
<dbReference type="AlphaFoldDB" id="A0A9W6FUM7"/>
<feature type="coiled-coil region" evidence="3">
    <location>
        <begin position="101"/>
        <end position="187"/>
    </location>
</feature>
<feature type="domain" description="CzcB-like barrel-sandwich hybrid" evidence="4">
    <location>
        <begin position="63"/>
        <end position="246"/>
    </location>
</feature>
<dbReference type="InterPro" id="IPR058647">
    <property type="entry name" value="BSH_CzcB-like"/>
</dbReference>
<dbReference type="Proteomes" id="UP001144372">
    <property type="component" value="Unassembled WGS sequence"/>
</dbReference>
<keyword evidence="2 3" id="KW-0175">Coiled coil</keyword>
<keyword evidence="6" id="KW-1185">Reference proteome</keyword>
<evidence type="ECO:0000259" key="4">
    <source>
        <dbReference type="Pfam" id="PF25973"/>
    </source>
</evidence>
<evidence type="ECO:0000313" key="6">
    <source>
        <dbReference type="Proteomes" id="UP001144372"/>
    </source>
</evidence>
<gene>
    <name evidence="5" type="ORF">DAMNIGENAA_26430</name>
</gene>
<dbReference type="GO" id="GO:0016787">
    <property type="term" value="F:hydrolase activity"/>
    <property type="evidence" value="ECO:0007669"/>
    <property type="project" value="UniProtKB-KW"/>
</dbReference>
<evidence type="ECO:0000313" key="5">
    <source>
        <dbReference type="EMBL" id="GLI35210.1"/>
    </source>
</evidence>
<organism evidence="5 6">
    <name type="scientific">Desulforhabdus amnigena</name>
    <dbReference type="NCBI Taxonomy" id="40218"/>
    <lineage>
        <taxon>Bacteria</taxon>
        <taxon>Pseudomonadati</taxon>
        <taxon>Thermodesulfobacteriota</taxon>
        <taxon>Syntrophobacteria</taxon>
        <taxon>Syntrophobacterales</taxon>
        <taxon>Syntrophobacteraceae</taxon>
        <taxon>Desulforhabdus</taxon>
    </lineage>
</organism>
<name>A0A9W6FUM7_9BACT</name>
<keyword evidence="5" id="KW-0378">Hydrolase</keyword>
<proteinExistence type="predicted"/>
<dbReference type="EMBL" id="BSDR01000001">
    <property type="protein sequence ID" value="GLI35210.1"/>
    <property type="molecule type" value="Genomic_DNA"/>
</dbReference>
<dbReference type="GO" id="GO:0030313">
    <property type="term" value="C:cell envelope"/>
    <property type="evidence" value="ECO:0007669"/>
    <property type="project" value="UniProtKB-SubCell"/>
</dbReference>
<evidence type="ECO:0000256" key="1">
    <source>
        <dbReference type="ARBA" id="ARBA00004196"/>
    </source>
</evidence>
<reference evidence="5" key="1">
    <citation type="submission" date="2022-12" db="EMBL/GenBank/DDBJ databases">
        <title>Reference genome sequencing for broad-spectrum identification of bacterial and archaeal isolates by mass spectrometry.</title>
        <authorList>
            <person name="Sekiguchi Y."/>
            <person name="Tourlousse D.M."/>
        </authorList>
    </citation>
    <scope>NUCLEOTIDE SEQUENCE</scope>
    <source>
        <strain evidence="5">ASRB1</strain>
    </source>
</reference>
<accession>A0A9W6FUM7</accession>
<sequence>MRNKLLFALAILGIVAGFVSAYIYSTQKKALPPVFNPAPNPYVKGIYTNGIVESYQSNGENINIFPEVSGTVAQIPVVEGAKVRRGDPLLVMDDSIQRALVEQQKAQADAAQALLQQLKAQPRKETLEVSKAQVDFAAASYKTSLAQYEKQKKSYELNPKSVSPDQLDNAENAAKAAQANLLVAQKQYELTKAGAWIYDIRNQQYQYEALSKALASSKALLEKYTLRAPVDGVILAVNTAVGSFISPQGAYGTYTQGFNPIIVMATSAPYCGVRCYIDEILIARLPPPDQMNARMFFRGTNISVPLEYERVQPYVIPKIELSNQRTERVDVRVLPILFRFKPLKDMAVYPGQLVDVYVESK</sequence>
<dbReference type="PANTHER" id="PTHR32347:SF23">
    <property type="entry name" value="BLL5650 PROTEIN"/>
    <property type="match status" value="1"/>
</dbReference>
<evidence type="ECO:0000256" key="2">
    <source>
        <dbReference type="ARBA" id="ARBA00023054"/>
    </source>
</evidence>
<evidence type="ECO:0000256" key="3">
    <source>
        <dbReference type="SAM" id="Coils"/>
    </source>
</evidence>
<comment type="subcellular location">
    <subcellularLocation>
        <location evidence="1">Cell envelope</location>
    </subcellularLocation>
</comment>
<dbReference type="RefSeq" id="WP_281794836.1">
    <property type="nucleotide sequence ID" value="NZ_BSDR01000001.1"/>
</dbReference>